<feature type="chain" id="PRO_5016119025" evidence="3">
    <location>
        <begin position="23"/>
        <end position="268"/>
    </location>
</feature>
<proteinExistence type="predicted"/>
<feature type="region of interest" description="Disordered" evidence="1">
    <location>
        <begin position="243"/>
        <end position="268"/>
    </location>
</feature>
<evidence type="ECO:0000256" key="1">
    <source>
        <dbReference type="SAM" id="MobiDB-lite"/>
    </source>
</evidence>
<feature type="signal peptide" evidence="3">
    <location>
        <begin position="1"/>
        <end position="22"/>
    </location>
</feature>
<evidence type="ECO:0000256" key="2">
    <source>
        <dbReference type="SAM" id="Phobius"/>
    </source>
</evidence>
<comment type="caution">
    <text evidence="4">The sequence shown here is derived from an EMBL/GenBank/DDBJ whole genome shotgun (WGS) entry which is preliminary data.</text>
</comment>
<keyword evidence="2" id="KW-1133">Transmembrane helix</keyword>
<dbReference type="Proteomes" id="UP000245283">
    <property type="component" value="Unassembled WGS sequence"/>
</dbReference>
<evidence type="ECO:0000313" key="5">
    <source>
        <dbReference type="Proteomes" id="UP000245283"/>
    </source>
</evidence>
<gene>
    <name evidence="4" type="ORF">DD236_03675</name>
</gene>
<protein>
    <submittedName>
        <fullName evidence="4">Uncharacterized protein</fullName>
    </submittedName>
</protein>
<organism evidence="4 5">
    <name type="scientific">Ancrocorticia populi</name>
    <dbReference type="NCBI Taxonomy" id="2175228"/>
    <lineage>
        <taxon>Bacteria</taxon>
        <taxon>Bacillati</taxon>
        <taxon>Actinomycetota</taxon>
        <taxon>Actinomycetes</taxon>
        <taxon>Actinomycetales</taxon>
        <taxon>Actinomycetaceae</taxon>
        <taxon>Ancrocorticia</taxon>
    </lineage>
</organism>
<feature type="transmembrane region" description="Helical" evidence="2">
    <location>
        <begin position="201"/>
        <end position="222"/>
    </location>
</feature>
<dbReference type="EMBL" id="QETB01000001">
    <property type="protein sequence ID" value="PWF27489.1"/>
    <property type="molecule type" value="Genomic_DNA"/>
</dbReference>
<keyword evidence="2" id="KW-0812">Transmembrane</keyword>
<sequence>MKLARLVTALFLLLVGAAPANAATGEAEDWFADSAVSVVRSHAAESLPELTTDQLANLTVGDPVRAATFSGTEGEYEESNIWVAPISVDDAVVGTVASRFVSGSSEQVEITADTSFGEAITAVPEDSQVVIEPAFGSNGHLGGWFLVGETVSPLDSVARSILAGEVSQTLFEEIRSDLISSDGVPEETAAAEDSGSSTGTIVRTVIIVLVVLLIVVGLLVWLRRDLSDNAGVKRRERVAAPTGDEVKVLERPQRRFRREEKTNEDSDD</sequence>
<dbReference type="OrthoDB" id="3268755at2"/>
<reference evidence="5" key="1">
    <citation type="submission" date="2018-05" db="EMBL/GenBank/DDBJ databases">
        <authorList>
            <person name="Li Y."/>
        </authorList>
    </citation>
    <scope>NUCLEOTIDE SEQUENCE [LARGE SCALE GENOMIC DNA]</scope>
    <source>
        <strain evidence="5">sk1b4</strain>
    </source>
</reference>
<evidence type="ECO:0000313" key="4">
    <source>
        <dbReference type="EMBL" id="PWF27489.1"/>
    </source>
</evidence>
<keyword evidence="2" id="KW-0472">Membrane</keyword>
<dbReference type="RefSeq" id="WP_109092990.1">
    <property type="nucleotide sequence ID" value="NZ_QETB01000001.1"/>
</dbReference>
<keyword evidence="3" id="KW-0732">Signal</keyword>
<keyword evidence="5" id="KW-1185">Reference proteome</keyword>
<accession>A0A2V1KDS9</accession>
<dbReference type="AlphaFoldDB" id="A0A2V1KDS9"/>
<name>A0A2V1KDS9_9ACTO</name>
<evidence type="ECO:0000256" key="3">
    <source>
        <dbReference type="SAM" id="SignalP"/>
    </source>
</evidence>
<feature type="compositionally biased region" description="Basic and acidic residues" evidence="1">
    <location>
        <begin position="244"/>
        <end position="268"/>
    </location>
</feature>